<keyword evidence="2" id="KW-0833">Ubl conjugation pathway</keyword>
<evidence type="ECO:0000256" key="1">
    <source>
        <dbReference type="ARBA" id="ARBA00022679"/>
    </source>
</evidence>
<evidence type="ECO:0000313" key="7">
    <source>
        <dbReference type="Proteomes" id="UP000054988"/>
    </source>
</evidence>
<dbReference type="PROSITE" id="PS50908">
    <property type="entry name" value="RWD"/>
    <property type="match status" value="1"/>
</dbReference>
<evidence type="ECO:0000259" key="5">
    <source>
        <dbReference type="PROSITE" id="PS50908"/>
    </source>
</evidence>
<comment type="caution">
    <text evidence="6">The sequence shown here is derived from an EMBL/GenBank/DDBJ whole genome shotgun (WGS) entry which is preliminary data.</text>
</comment>
<dbReference type="InterPro" id="IPR000608">
    <property type="entry name" value="UBC"/>
</dbReference>
<dbReference type="Gene3D" id="3.10.110.10">
    <property type="entry name" value="Ubiquitin Conjugating Enzyme"/>
    <property type="match status" value="1"/>
</dbReference>
<dbReference type="SMART" id="SM00212">
    <property type="entry name" value="UBCc"/>
    <property type="match status" value="1"/>
</dbReference>
<feature type="compositionally biased region" description="Polar residues" evidence="3">
    <location>
        <begin position="95"/>
        <end position="105"/>
    </location>
</feature>
<evidence type="ECO:0000259" key="4">
    <source>
        <dbReference type="PROSITE" id="PS50127"/>
    </source>
</evidence>
<evidence type="ECO:0000256" key="2">
    <source>
        <dbReference type="ARBA" id="ARBA00022786"/>
    </source>
</evidence>
<name>A0A0W0G9C7_MONRR</name>
<dbReference type="Pfam" id="PF00179">
    <property type="entry name" value="UQ_con"/>
    <property type="match status" value="1"/>
</dbReference>
<dbReference type="AlphaFoldDB" id="A0A0W0G9C7"/>
<dbReference type="InterPro" id="IPR016135">
    <property type="entry name" value="UBQ-conjugating_enzyme/RWD"/>
</dbReference>
<evidence type="ECO:0000313" key="6">
    <source>
        <dbReference type="EMBL" id="KTB45158.1"/>
    </source>
</evidence>
<dbReference type="PANTHER" id="PTHR46116:SF39">
    <property type="entry name" value="BACULOVIRAL IAP REPEAT-CONTAINING PROTEIN 6"/>
    <property type="match status" value="1"/>
</dbReference>
<proteinExistence type="predicted"/>
<feature type="domain" description="UBC core" evidence="4">
    <location>
        <begin position="576"/>
        <end position="736"/>
    </location>
</feature>
<feature type="region of interest" description="Disordered" evidence="3">
    <location>
        <begin position="1"/>
        <end position="22"/>
    </location>
</feature>
<gene>
    <name evidence="6" type="ORF">WG66_2258</name>
</gene>
<dbReference type="GO" id="GO:0016740">
    <property type="term" value="F:transferase activity"/>
    <property type="evidence" value="ECO:0007669"/>
    <property type="project" value="UniProtKB-KW"/>
</dbReference>
<dbReference type="EMBL" id="LATX01000758">
    <property type="protein sequence ID" value="KTB45158.1"/>
    <property type="molecule type" value="Genomic_DNA"/>
</dbReference>
<protein>
    <recommendedName>
        <fullName evidence="8">UBC core domain-containing protein</fullName>
    </recommendedName>
</protein>
<accession>A0A0W0G9C7</accession>
<reference evidence="6 7" key="1">
    <citation type="submission" date="2015-12" db="EMBL/GenBank/DDBJ databases">
        <title>Draft genome sequence of Moniliophthora roreri, the causal agent of frosty pod rot of cacao.</title>
        <authorList>
            <person name="Aime M.C."/>
            <person name="Diaz-Valderrama J.R."/>
            <person name="Kijpornyongpan T."/>
            <person name="Phillips-Mora W."/>
        </authorList>
    </citation>
    <scope>NUCLEOTIDE SEQUENCE [LARGE SCALE GENOMIC DNA]</scope>
    <source>
        <strain evidence="6 7">MCA 2952</strain>
    </source>
</reference>
<organism evidence="6 7">
    <name type="scientific">Moniliophthora roreri</name>
    <name type="common">Frosty pod rot fungus</name>
    <name type="synonym">Monilia roreri</name>
    <dbReference type="NCBI Taxonomy" id="221103"/>
    <lineage>
        <taxon>Eukaryota</taxon>
        <taxon>Fungi</taxon>
        <taxon>Dikarya</taxon>
        <taxon>Basidiomycota</taxon>
        <taxon>Agaricomycotina</taxon>
        <taxon>Agaricomycetes</taxon>
        <taxon>Agaricomycetidae</taxon>
        <taxon>Agaricales</taxon>
        <taxon>Marasmiineae</taxon>
        <taxon>Marasmiaceae</taxon>
        <taxon>Moniliophthora</taxon>
    </lineage>
</organism>
<dbReference type="Proteomes" id="UP000054988">
    <property type="component" value="Unassembled WGS sequence"/>
</dbReference>
<dbReference type="PANTHER" id="PTHR46116">
    <property type="entry name" value="(E3-INDEPENDENT) E2 UBIQUITIN-CONJUGATING ENZYME"/>
    <property type="match status" value="1"/>
</dbReference>
<evidence type="ECO:0008006" key="8">
    <source>
        <dbReference type="Google" id="ProtNLM"/>
    </source>
</evidence>
<feature type="region of interest" description="Disordered" evidence="3">
    <location>
        <begin position="55"/>
        <end position="156"/>
    </location>
</feature>
<dbReference type="PROSITE" id="PS50127">
    <property type="entry name" value="UBC_2"/>
    <property type="match status" value="1"/>
</dbReference>
<dbReference type="eggNOG" id="KOG0895">
    <property type="taxonomic scope" value="Eukaryota"/>
</dbReference>
<evidence type="ECO:0000256" key="3">
    <source>
        <dbReference type="SAM" id="MobiDB-lite"/>
    </source>
</evidence>
<dbReference type="CDD" id="cd23810">
    <property type="entry name" value="UBCc_BIRC6"/>
    <property type="match status" value="1"/>
</dbReference>
<dbReference type="SUPFAM" id="SSF54495">
    <property type="entry name" value="UBC-like"/>
    <property type="match status" value="1"/>
</dbReference>
<feature type="domain" description="RWD" evidence="5">
    <location>
        <begin position="583"/>
        <end position="701"/>
    </location>
</feature>
<keyword evidence="1" id="KW-0808">Transferase</keyword>
<feature type="compositionally biased region" description="Basic and acidic residues" evidence="3">
    <location>
        <begin position="322"/>
        <end position="334"/>
    </location>
</feature>
<feature type="region of interest" description="Disordered" evidence="3">
    <location>
        <begin position="292"/>
        <end position="334"/>
    </location>
</feature>
<dbReference type="InterPro" id="IPR006575">
    <property type="entry name" value="RWD_dom"/>
</dbReference>
<sequence>MTSKKRQRSSLADSGYDSAHSAKRIRVSDNIIDLTADDSSFETFSDDCEITFVSSMSKSKKKASEPVGDEEDEEMRDILAQIAAQEEDERLARQLQAQEAGSSHSGRSKGKAGDEEMSELFDAVWESTGEKPASSSKVEALGPEATPSIPPSGVKPPDIQLEEFRALFTAERPCTKCGKMVPSPTGYVRVNFSSFCRGNKQYFRYQVMFKGNGIPPSIGVLLHARCSSCRQNHCRGCFKATSCTSGCKGTPKKGDCPVLSCCAEGRAIAICELLGGFDWHLLGEQETSATRAQAAVDRRAQASSHRSVGPGGTGYSIGYTGRGDHSNSKPKNSRAEALSKHWDELVTRAFKLLNDLLPRQYEEGAKLFDILPHSSLGSIMALSTLPDYIASLLRNDSVSDWINRSEVYYALLALLRRLVDCELTIGLLIEPRFERRGWSGITKWMWREADVEWCQDKSGAIETSPPLVDYFRKLTRQCESLLAGASNSELLEAGDGSDEDAVKAASLCGDIIAAKDEVERAMAAMGIVVDLNKKGKGKHTSGQSEVAIEQEYSRACEKLAFNHIEFLAYTTVRDPKDRFQVIKELAVMATSLPEGIFVRVDESRNDTLKAIIAGPQSTPYAGGLFEFDIHLPSTYPNTAPLFNLRTTGKGTVRFNPNLYNCGKVCLSLLGTWSGSADEQWKPGKSTIFQVLISIQSMILVECPYFNEPGFGQVDPNNQGSIAYNKNIRVQTARWAIVDWLKDEHRNGMWADVISAHFLIRKDIIRKQLRTWASESPSMNYLLDEFEQGLRTVERWKLNACY</sequence>